<accession>A0A6A4HW91</accession>
<evidence type="ECO:0000259" key="2">
    <source>
        <dbReference type="Pfam" id="PF06911"/>
    </source>
</evidence>
<organism evidence="3 4">
    <name type="scientific">Gymnopus androsaceus JB14</name>
    <dbReference type="NCBI Taxonomy" id="1447944"/>
    <lineage>
        <taxon>Eukaryota</taxon>
        <taxon>Fungi</taxon>
        <taxon>Dikarya</taxon>
        <taxon>Basidiomycota</taxon>
        <taxon>Agaricomycotina</taxon>
        <taxon>Agaricomycetes</taxon>
        <taxon>Agaricomycetidae</taxon>
        <taxon>Agaricales</taxon>
        <taxon>Marasmiineae</taxon>
        <taxon>Omphalotaceae</taxon>
        <taxon>Gymnopus</taxon>
    </lineage>
</organism>
<dbReference type="PANTHER" id="PTHR21068">
    <property type="entry name" value="SPARTIN"/>
    <property type="match status" value="1"/>
</dbReference>
<feature type="region of interest" description="Disordered" evidence="1">
    <location>
        <begin position="168"/>
        <end position="193"/>
    </location>
</feature>
<gene>
    <name evidence="3" type="ORF">BT96DRAFT_965005</name>
</gene>
<protein>
    <recommendedName>
        <fullName evidence="2">Senescence domain-containing protein</fullName>
    </recommendedName>
</protein>
<dbReference type="GO" id="GO:0051301">
    <property type="term" value="P:cell division"/>
    <property type="evidence" value="ECO:0007669"/>
    <property type="project" value="TreeGrafter"/>
</dbReference>
<proteinExistence type="predicted"/>
<reference evidence="3" key="1">
    <citation type="journal article" date="2019" name="Environ. Microbiol.">
        <title>Fungal ecological strategies reflected in gene transcription - a case study of two litter decomposers.</title>
        <authorList>
            <person name="Barbi F."/>
            <person name="Kohler A."/>
            <person name="Barry K."/>
            <person name="Baskaran P."/>
            <person name="Daum C."/>
            <person name="Fauchery L."/>
            <person name="Ihrmark K."/>
            <person name="Kuo A."/>
            <person name="LaButti K."/>
            <person name="Lipzen A."/>
            <person name="Morin E."/>
            <person name="Grigoriev I.V."/>
            <person name="Henrissat B."/>
            <person name="Lindahl B."/>
            <person name="Martin F."/>
        </authorList>
    </citation>
    <scope>NUCLEOTIDE SEQUENCE</scope>
    <source>
        <strain evidence="3">JB14</strain>
    </source>
</reference>
<evidence type="ECO:0000313" key="3">
    <source>
        <dbReference type="EMBL" id="KAE9401528.1"/>
    </source>
</evidence>
<sequence>MFLVLRINSNEFPLDPRRVITLTAQAGGRTYVFSGTESDPEELELRIPDDLSSQTPSLKDTPQDYRGHLVLINQDSGDIIGEVDQKISVHEDAALSHPEKGHEHDPVVIEIPEDEEEGKAIEVFARTIPPNEQDWITSSAKVVSQGISQTTNLLVNVISSASTYYVSHYSPSPSRPPSSSSGDPAKSPSQSKAVAFISSSRTQTGLTHAHALTAQAVKVSGKTLKVIDGMILSLIGGSANKKAVASSSAASSSVANLPPPPPYSSSPNPSTDAKPPLPPRSGSSKSVQDKPPPPPRSEKLPAPPLPPRALSQKAKLILSADLILSTLDQSAKQLIDVGGRSATRMVGHSYGPEAAQNTALMAGAVRNVALVYIDMHGVGRKALIKRVGKQYVKSKLSK</sequence>
<dbReference type="EMBL" id="ML769445">
    <property type="protein sequence ID" value="KAE9401528.1"/>
    <property type="molecule type" value="Genomic_DNA"/>
</dbReference>
<dbReference type="Pfam" id="PF06911">
    <property type="entry name" value="Senescence"/>
    <property type="match status" value="1"/>
</dbReference>
<evidence type="ECO:0000313" key="4">
    <source>
        <dbReference type="Proteomes" id="UP000799118"/>
    </source>
</evidence>
<dbReference type="AlphaFoldDB" id="A0A6A4HW91"/>
<dbReference type="GO" id="GO:0005886">
    <property type="term" value="C:plasma membrane"/>
    <property type="evidence" value="ECO:0007669"/>
    <property type="project" value="TreeGrafter"/>
</dbReference>
<feature type="region of interest" description="Disordered" evidence="1">
    <location>
        <begin position="251"/>
        <end position="308"/>
    </location>
</feature>
<name>A0A6A4HW91_9AGAR</name>
<dbReference type="InterPro" id="IPR045036">
    <property type="entry name" value="Spartin-like"/>
</dbReference>
<feature type="compositionally biased region" description="Pro residues" evidence="1">
    <location>
        <begin position="290"/>
        <end position="307"/>
    </location>
</feature>
<feature type="domain" description="Senescence" evidence="2">
    <location>
        <begin position="134"/>
        <end position="389"/>
    </location>
</feature>
<evidence type="ECO:0000256" key="1">
    <source>
        <dbReference type="SAM" id="MobiDB-lite"/>
    </source>
</evidence>
<dbReference type="PANTHER" id="PTHR21068:SF43">
    <property type="entry name" value="SPARTIN"/>
    <property type="match status" value="1"/>
</dbReference>
<dbReference type="Proteomes" id="UP000799118">
    <property type="component" value="Unassembled WGS sequence"/>
</dbReference>
<dbReference type="InterPro" id="IPR009686">
    <property type="entry name" value="Senescence/spartin_C"/>
</dbReference>
<dbReference type="OrthoDB" id="20821at2759"/>
<feature type="compositionally biased region" description="Low complexity" evidence="1">
    <location>
        <begin position="177"/>
        <end position="191"/>
    </location>
</feature>
<keyword evidence="4" id="KW-1185">Reference proteome</keyword>